<proteinExistence type="predicted"/>
<name>A0A7V5CUA8_9BACT</name>
<sequence>MNQDNLLTLKDDMIAYIAGHGMRRIPAHAGEEVPAILWEDEQNADGWKEFVETAKAAGAPFLTMAEVVLERLDAELLLEHLQEINFPESETGDVEEAQSLLAHVGKIGYIQLGFAHQGMMFLHESTTAWYERYQELIEALEDFSDIVFEQGDEDPDEDTRL</sequence>
<organism evidence="1">
    <name type="scientific">Acidobacterium capsulatum</name>
    <dbReference type="NCBI Taxonomy" id="33075"/>
    <lineage>
        <taxon>Bacteria</taxon>
        <taxon>Pseudomonadati</taxon>
        <taxon>Acidobacteriota</taxon>
        <taxon>Terriglobia</taxon>
        <taxon>Terriglobales</taxon>
        <taxon>Acidobacteriaceae</taxon>
        <taxon>Acidobacterium</taxon>
    </lineage>
</organism>
<dbReference type="AlphaFoldDB" id="A0A7V5CUA8"/>
<comment type="caution">
    <text evidence="1">The sequence shown here is derived from an EMBL/GenBank/DDBJ whole genome shotgun (WGS) entry which is preliminary data.</text>
</comment>
<dbReference type="EMBL" id="DTKL01000061">
    <property type="protein sequence ID" value="HGY94920.1"/>
    <property type="molecule type" value="Genomic_DNA"/>
</dbReference>
<accession>A0A7V5CUA8</accession>
<protein>
    <submittedName>
        <fullName evidence="1">Uncharacterized protein</fullName>
    </submittedName>
</protein>
<gene>
    <name evidence="1" type="ORF">ENW50_09600</name>
</gene>
<reference evidence="1" key="1">
    <citation type="journal article" date="2020" name="mSystems">
        <title>Genome- and Community-Level Interaction Insights into Carbon Utilization and Element Cycling Functions of Hydrothermarchaeota in Hydrothermal Sediment.</title>
        <authorList>
            <person name="Zhou Z."/>
            <person name="Liu Y."/>
            <person name="Xu W."/>
            <person name="Pan J."/>
            <person name="Luo Z.H."/>
            <person name="Li M."/>
        </authorList>
    </citation>
    <scope>NUCLEOTIDE SEQUENCE [LARGE SCALE GENOMIC DNA]</scope>
    <source>
        <strain evidence="1">SpSt-855</strain>
    </source>
</reference>
<evidence type="ECO:0000313" key="1">
    <source>
        <dbReference type="EMBL" id="HGY94920.1"/>
    </source>
</evidence>